<accession>A0A5M3WEW3</accession>
<keyword evidence="4" id="KW-1185">Reference proteome</keyword>
<dbReference type="RefSeq" id="WP_155341602.1">
    <property type="nucleotide sequence ID" value="NZ_BAAABN010000018.1"/>
</dbReference>
<keyword evidence="1" id="KW-0472">Membrane</keyword>
<dbReference type="Proteomes" id="UP000334990">
    <property type="component" value="Unassembled WGS sequence"/>
</dbReference>
<evidence type="ECO:0000256" key="1">
    <source>
        <dbReference type="SAM" id="Phobius"/>
    </source>
</evidence>
<sequence length="71" mass="8417">MNYKKSEAAKIWGLRIHLVSYVVANLAQVVVWLVYDPEHFFWPLWSIVFWGIGLVFHIWAVYSPPKSNIER</sequence>
<gene>
    <name evidence="3" type="ORF">Acor_76890</name>
</gene>
<dbReference type="AlphaFoldDB" id="A0A5M3WEW3"/>
<name>A0A5M3WEW3_9ACTN</name>
<reference evidence="3 4" key="1">
    <citation type="submission" date="2019-10" db="EMBL/GenBank/DDBJ databases">
        <title>Whole genome shotgun sequence of Acrocarpospora corrugata NBRC 13972.</title>
        <authorList>
            <person name="Ichikawa N."/>
            <person name="Kimura A."/>
            <person name="Kitahashi Y."/>
            <person name="Komaki H."/>
            <person name="Oguchi A."/>
        </authorList>
    </citation>
    <scope>NUCLEOTIDE SEQUENCE [LARGE SCALE GENOMIC DNA]</scope>
    <source>
        <strain evidence="3 4">NBRC 13972</strain>
    </source>
</reference>
<dbReference type="InterPro" id="IPR025698">
    <property type="entry name" value="2TM_dom"/>
</dbReference>
<protein>
    <recommendedName>
        <fullName evidence="2">2TM domain-containing protein</fullName>
    </recommendedName>
</protein>
<evidence type="ECO:0000313" key="3">
    <source>
        <dbReference type="EMBL" id="GES05621.1"/>
    </source>
</evidence>
<keyword evidence="1" id="KW-1133">Transmembrane helix</keyword>
<dbReference type="OrthoDB" id="5145586at2"/>
<feature type="domain" description="2TM" evidence="2">
    <location>
        <begin position="4"/>
        <end position="64"/>
    </location>
</feature>
<evidence type="ECO:0000259" key="2">
    <source>
        <dbReference type="Pfam" id="PF13239"/>
    </source>
</evidence>
<dbReference type="Pfam" id="PF13239">
    <property type="entry name" value="2TM"/>
    <property type="match status" value="1"/>
</dbReference>
<evidence type="ECO:0000313" key="4">
    <source>
        <dbReference type="Proteomes" id="UP000334990"/>
    </source>
</evidence>
<keyword evidence="1" id="KW-0812">Transmembrane</keyword>
<feature type="transmembrane region" description="Helical" evidence="1">
    <location>
        <begin position="12"/>
        <end position="35"/>
    </location>
</feature>
<dbReference type="EMBL" id="BLAD01000106">
    <property type="protein sequence ID" value="GES05621.1"/>
    <property type="molecule type" value="Genomic_DNA"/>
</dbReference>
<comment type="caution">
    <text evidence="3">The sequence shown here is derived from an EMBL/GenBank/DDBJ whole genome shotgun (WGS) entry which is preliminary data.</text>
</comment>
<proteinExistence type="predicted"/>
<organism evidence="3 4">
    <name type="scientific">Acrocarpospora corrugata</name>
    <dbReference type="NCBI Taxonomy" id="35763"/>
    <lineage>
        <taxon>Bacteria</taxon>
        <taxon>Bacillati</taxon>
        <taxon>Actinomycetota</taxon>
        <taxon>Actinomycetes</taxon>
        <taxon>Streptosporangiales</taxon>
        <taxon>Streptosporangiaceae</taxon>
        <taxon>Acrocarpospora</taxon>
    </lineage>
</organism>
<feature type="transmembrane region" description="Helical" evidence="1">
    <location>
        <begin position="41"/>
        <end position="62"/>
    </location>
</feature>